<dbReference type="PATRIC" id="fig|743719.3.peg.5741"/>
<dbReference type="OrthoDB" id="2626987at2"/>
<dbReference type="AlphaFoldDB" id="G4HNS5"/>
<sequence>MNQMKKMTKEELQQRTKEIVDFLTEKNEEAKKAGIEQHGHFYTSVAFTLGSLIGFDFNPKGYGPMLGTMLDSLTDGLQTGAQGKGVKGTFIKVVRD</sequence>
<accession>G4HNS5</accession>
<proteinExistence type="predicted"/>
<name>G4HNS5_9BACL</name>
<evidence type="ECO:0000313" key="1">
    <source>
        <dbReference type="EMBL" id="EHB50089.1"/>
    </source>
</evidence>
<evidence type="ECO:0000313" key="2">
    <source>
        <dbReference type="Proteomes" id="UP000003891"/>
    </source>
</evidence>
<dbReference type="EMBL" id="AGIP01000022">
    <property type="protein sequence ID" value="EHB50089.1"/>
    <property type="molecule type" value="Genomic_DNA"/>
</dbReference>
<organism evidence="1 2">
    <name type="scientific">Paenibacillus lactis 154</name>
    <dbReference type="NCBI Taxonomy" id="743719"/>
    <lineage>
        <taxon>Bacteria</taxon>
        <taxon>Bacillati</taxon>
        <taxon>Bacillota</taxon>
        <taxon>Bacilli</taxon>
        <taxon>Bacillales</taxon>
        <taxon>Paenibacillaceae</taxon>
        <taxon>Paenibacillus</taxon>
    </lineage>
</organism>
<gene>
    <name evidence="1" type="ORF">PaelaDRAFT_5636</name>
</gene>
<dbReference type="RefSeq" id="WP_007132787.1">
    <property type="nucleotide sequence ID" value="NZ_AGIP01000022.1"/>
</dbReference>
<reference evidence="1 2" key="1">
    <citation type="submission" date="2011-09" db="EMBL/GenBank/DDBJ databases">
        <title>The draft genome of Paenibacillus lactis 154.</title>
        <authorList>
            <consortium name="US DOE Joint Genome Institute (JGI-PGF)"/>
            <person name="Lucas S."/>
            <person name="Han J."/>
            <person name="Lapidus A."/>
            <person name="Cheng J.-F."/>
            <person name="Goodwin L."/>
            <person name="Pitluck S."/>
            <person name="Peters L."/>
            <person name="Land M.L."/>
            <person name="Hauser L."/>
            <person name="Siebers A."/>
            <person name="Thelen M."/>
            <person name="Hugenholtz P."/>
            <person name="Allgaier M."/>
            <person name="Woyke T.J."/>
        </authorList>
    </citation>
    <scope>NUCLEOTIDE SEQUENCE [LARGE SCALE GENOMIC DNA]</scope>
    <source>
        <strain evidence="1 2">154</strain>
    </source>
</reference>
<dbReference type="Proteomes" id="UP000003891">
    <property type="component" value="Unassembled WGS sequence"/>
</dbReference>
<dbReference type="STRING" id="743719.PaelaDRAFT_5636"/>
<protein>
    <submittedName>
        <fullName evidence="1">Uncharacterized protein</fullName>
    </submittedName>
</protein>